<reference evidence="3 4" key="2">
    <citation type="submission" date="2024-07" db="EMBL/GenBank/DDBJ databases">
        <authorList>
            <person name="Akdeniz Z."/>
        </authorList>
    </citation>
    <scope>NUCLEOTIDE SEQUENCE [LARGE SCALE GENOMIC DNA]</scope>
</reference>
<dbReference type="AlphaFoldDB" id="A0AA86PDP3"/>
<evidence type="ECO:0000256" key="1">
    <source>
        <dbReference type="SAM" id="Phobius"/>
    </source>
</evidence>
<feature type="transmembrane region" description="Helical" evidence="1">
    <location>
        <begin position="29"/>
        <end position="47"/>
    </location>
</feature>
<proteinExistence type="predicted"/>
<dbReference type="Proteomes" id="UP001642409">
    <property type="component" value="Unassembled WGS sequence"/>
</dbReference>
<accession>A0AA86PDP3</accession>
<gene>
    <name evidence="2" type="ORF">HINF_LOCUS24800</name>
    <name evidence="3" type="ORF">HINF_LOCUS27824</name>
</gene>
<keyword evidence="1" id="KW-1133">Transmembrane helix</keyword>
<dbReference type="EMBL" id="CAXDID020000087">
    <property type="protein sequence ID" value="CAL6020803.1"/>
    <property type="molecule type" value="Genomic_DNA"/>
</dbReference>
<keyword evidence="1" id="KW-0472">Membrane</keyword>
<keyword evidence="4" id="KW-1185">Reference proteome</keyword>
<reference evidence="2" key="1">
    <citation type="submission" date="2023-06" db="EMBL/GenBank/DDBJ databases">
        <authorList>
            <person name="Kurt Z."/>
        </authorList>
    </citation>
    <scope>NUCLEOTIDE SEQUENCE</scope>
</reference>
<name>A0AA86PDP3_9EUKA</name>
<dbReference type="EMBL" id="CATOUU010000644">
    <property type="protein sequence ID" value="CAI9937155.1"/>
    <property type="molecule type" value="Genomic_DNA"/>
</dbReference>
<evidence type="ECO:0000313" key="2">
    <source>
        <dbReference type="EMBL" id="CAI9937155.1"/>
    </source>
</evidence>
<evidence type="ECO:0000313" key="4">
    <source>
        <dbReference type="Proteomes" id="UP001642409"/>
    </source>
</evidence>
<protein>
    <submittedName>
        <fullName evidence="3">Hypothetical_protein</fullName>
    </submittedName>
</protein>
<sequence>MQLMLYVDPRPLLFEQKCNIKILKDPLDMIQSLIIFVLLVGVGIGVANKILYKLELLENVNNKSKIQFESVKQELELLGITDPNSSQSNTPVPVQIFVQRYHGSLLSNYQNNFDFE</sequence>
<organism evidence="2">
    <name type="scientific">Hexamita inflata</name>
    <dbReference type="NCBI Taxonomy" id="28002"/>
    <lineage>
        <taxon>Eukaryota</taxon>
        <taxon>Metamonada</taxon>
        <taxon>Diplomonadida</taxon>
        <taxon>Hexamitidae</taxon>
        <taxon>Hexamitinae</taxon>
        <taxon>Hexamita</taxon>
    </lineage>
</organism>
<evidence type="ECO:0000313" key="3">
    <source>
        <dbReference type="EMBL" id="CAL6020803.1"/>
    </source>
</evidence>
<keyword evidence="1" id="KW-0812">Transmembrane</keyword>
<comment type="caution">
    <text evidence="2">The sequence shown here is derived from an EMBL/GenBank/DDBJ whole genome shotgun (WGS) entry which is preliminary data.</text>
</comment>